<reference evidence="2 3" key="2">
    <citation type="journal article" date="2016" name="Int. J. Syst. Evol. Microbiol.">
        <title>Flavisolibacter tropicus sp. nov., isolated from tropical soil.</title>
        <authorList>
            <person name="Lee J.J."/>
            <person name="Kang M.S."/>
            <person name="Kim G.S."/>
            <person name="Lee C.S."/>
            <person name="Lim S."/>
            <person name="Lee J."/>
            <person name="Roh S.H."/>
            <person name="Kang H."/>
            <person name="Ha J.M."/>
            <person name="Bae S."/>
            <person name="Jung H.Y."/>
            <person name="Kim M.K."/>
        </authorList>
    </citation>
    <scope>NUCLEOTIDE SEQUENCE [LARGE SCALE GENOMIC DNA]</scope>
    <source>
        <strain evidence="2 3">LCS9</strain>
    </source>
</reference>
<evidence type="ECO:0000313" key="3">
    <source>
        <dbReference type="Proteomes" id="UP000077177"/>
    </source>
</evidence>
<reference evidence="3" key="1">
    <citation type="submission" date="2015-01" db="EMBL/GenBank/DDBJ databases">
        <title>Flavisolibacter sp./LCS9/ whole genome sequencing.</title>
        <authorList>
            <person name="Kim M.K."/>
            <person name="Srinivasan S."/>
            <person name="Lee J.-J."/>
        </authorList>
    </citation>
    <scope>NUCLEOTIDE SEQUENCE [LARGE SCALE GENOMIC DNA]</scope>
    <source>
        <strain evidence="3">LCS9</strain>
    </source>
</reference>
<dbReference type="PANTHER" id="PTHR46246:SF1">
    <property type="entry name" value="GUANOSINE-3',5'-BIS(DIPHOSPHATE) 3'-PYROPHOSPHOHYDROLASE MESH1"/>
    <property type="match status" value="1"/>
</dbReference>
<sequence>MDTALALQQVKEFAAMAHNGQQRKYSPEPFIAHPVRVMEMCSLFNTELPVLAAALLHDVLEDTDVDQNELKQFLQTVMNENEAQQTEELVVELTDVYSKQRNPTWNRNKRKQMEADRIEKTSADAQTVKYADIIDNCKGIVEQDPEFANRFLRECSVLLKRMPKGNPDLYRRATDTVNVCLLKLIEIE</sequence>
<dbReference type="KEGG" id="fla:SY85_23190"/>
<dbReference type="CDD" id="cd00077">
    <property type="entry name" value="HDc"/>
    <property type="match status" value="1"/>
</dbReference>
<dbReference type="Gene3D" id="1.10.3210.10">
    <property type="entry name" value="Hypothetical protein af1432"/>
    <property type="match status" value="1"/>
</dbReference>
<feature type="domain" description="HD/PDEase" evidence="1">
    <location>
        <begin position="26"/>
        <end position="146"/>
    </location>
</feature>
<dbReference type="GO" id="GO:0008893">
    <property type="term" value="F:guanosine-3',5'-bis(diphosphate) 3'-diphosphatase activity"/>
    <property type="evidence" value="ECO:0007669"/>
    <property type="project" value="TreeGrafter"/>
</dbReference>
<accession>A0A172U1R7</accession>
<dbReference type="InterPro" id="IPR052194">
    <property type="entry name" value="MESH1"/>
</dbReference>
<dbReference type="EMBL" id="CP011390">
    <property type="protein sequence ID" value="ANE52947.1"/>
    <property type="molecule type" value="Genomic_DNA"/>
</dbReference>
<dbReference type="STRING" id="1492898.SY85_23190"/>
<evidence type="ECO:0000313" key="2">
    <source>
        <dbReference type="EMBL" id="ANE52947.1"/>
    </source>
</evidence>
<dbReference type="SUPFAM" id="SSF109604">
    <property type="entry name" value="HD-domain/PDEase-like"/>
    <property type="match status" value="1"/>
</dbReference>
<gene>
    <name evidence="2" type="ORF">SY85_23190</name>
</gene>
<organism evidence="2 3">
    <name type="scientific">Flavisolibacter tropicus</name>
    <dbReference type="NCBI Taxonomy" id="1492898"/>
    <lineage>
        <taxon>Bacteria</taxon>
        <taxon>Pseudomonadati</taxon>
        <taxon>Bacteroidota</taxon>
        <taxon>Chitinophagia</taxon>
        <taxon>Chitinophagales</taxon>
        <taxon>Chitinophagaceae</taxon>
        <taxon>Flavisolibacter</taxon>
    </lineage>
</organism>
<dbReference type="AlphaFoldDB" id="A0A172U1R7"/>
<dbReference type="PANTHER" id="PTHR46246">
    <property type="entry name" value="GUANOSINE-3',5'-BIS(DIPHOSPHATE) 3'-PYROPHOSPHOHYDROLASE MESH1"/>
    <property type="match status" value="1"/>
</dbReference>
<dbReference type="RefSeq" id="WP_066408309.1">
    <property type="nucleotide sequence ID" value="NZ_CP011390.1"/>
</dbReference>
<name>A0A172U1R7_9BACT</name>
<protein>
    <recommendedName>
        <fullName evidence="1">HD/PDEase domain-containing protein</fullName>
    </recommendedName>
</protein>
<dbReference type="SMART" id="SM00471">
    <property type="entry name" value="HDc"/>
    <property type="match status" value="1"/>
</dbReference>
<dbReference type="InterPro" id="IPR003607">
    <property type="entry name" value="HD/PDEase_dom"/>
</dbReference>
<keyword evidence="3" id="KW-1185">Reference proteome</keyword>
<proteinExistence type="predicted"/>
<dbReference type="Pfam" id="PF13328">
    <property type="entry name" value="HD_4"/>
    <property type="match status" value="1"/>
</dbReference>
<evidence type="ECO:0000259" key="1">
    <source>
        <dbReference type="SMART" id="SM00471"/>
    </source>
</evidence>
<dbReference type="OrthoDB" id="9802385at2"/>
<dbReference type="Proteomes" id="UP000077177">
    <property type="component" value="Chromosome"/>
</dbReference>